<comment type="caution">
    <text evidence="1">The sequence shown here is derived from an EMBL/GenBank/DDBJ whole genome shotgun (WGS) entry which is preliminary data.</text>
</comment>
<dbReference type="KEGG" id="ota:OT_ostta01g01710"/>
<gene>
    <name evidence="1" type="ORF">OT_ostta01g01710</name>
</gene>
<dbReference type="SUPFAM" id="SSF51905">
    <property type="entry name" value="FAD/NAD(P)-binding domain"/>
    <property type="match status" value="1"/>
</dbReference>
<dbReference type="InterPro" id="IPR036188">
    <property type="entry name" value="FAD/NAD-bd_sf"/>
</dbReference>
<dbReference type="AlphaFoldDB" id="Q01GR6"/>
<proteinExistence type="predicted"/>
<protein>
    <submittedName>
        <fullName evidence="1">Unnamed product</fullName>
    </submittedName>
</protein>
<evidence type="ECO:0000313" key="2">
    <source>
        <dbReference type="Proteomes" id="UP000009170"/>
    </source>
</evidence>
<dbReference type="GeneID" id="9834951"/>
<dbReference type="OMA" id="YANFQSM"/>
<dbReference type="PANTHER" id="PTHR32098">
    <property type="entry name" value="LYCOPENE BETA/EPSILON CYCLASE PROTEIN"/>
    <property type="match status" value="1"/>
</dbReference>
<keyword evidence="2" id="KW-1185">Reference proteome</keyword>
<dbReference type="STRING" id="70448.Q01GR6"/>
<dbReference type="OrthoDB" id="4211at2759"/>
<reference evidence="1 2" key="2">
    <citation type="journal article" date="2014" name="BMC Genomics">
        <title>An improved genome of the model marine alga Ostreococcus tauri unfolds by assessing Illumina de novo assemblies.</title>
        <authorList>
            <person name="Blanc-Mathieu R."/>
            <person name="Verhelst B."/>
            <person name="Derelle E."/>
            <person name="Rombauts S."/>
            <person name="Bouget F.Y."/>
            <person name="Carre I."/>
            <person name="Chateau A."/>
            <person name="Eyre-Walker A."/>
            <person name="Grimsley N."/>
            <person name="Moreau H."/>
            <person name="Piegu B."/>
            <person name="Rivals E."/>
            <person name="Schackwitz W."/>
            <person name="Van de Peer Y."/>
            <person name="Piganeau G."/>
        </authorList>
    </citation>
    <scope>NUCLEOTIDE SEQUENCE [LARGE SCALE GENOMIC DNA]</scope>
    <source>
        <strain evidence="2">OTTH 0595 / CCAP 157/2 / RCC745</strain>
    </source>
</reference>
<dbReference type="InParanoid" id="Q01GR6"/>
<organism evidence="1 2">
    <name type="scientific">Ostreococcus tauri</name>
    <name type="common">Marine green alga</name>
    <dbReference type="NCBI Taxonomy" id="70448"/>
    <lineage>
        <taxon>Eukaryota</taxon>
        <taxon>Viridiplantae</taxon>
        <taxon>Chlorophyta</taxon>
        <taxon>Mamiellophyceae</taxon>
        <taxon>Mamiellales</taxon>
        <taxon>Bathycoccaceae</taxon>
        <taxon>Ostreococcus</taxon>
    </lineage>
</organism>
<name>Q01GR6_OSTTA</name>
<dbReference type="Proteomes" id="UP000009170">
    <property type="component" value="Unassembled WGS sequence"/>
</dbReference>
<sequence length="598" mass="64903">MRARVDTAPAWTRARGRRRVGARVAGGVARDGPSARTIEIMESIASARDDDDASAARGAGGTTTLEGLMRLDAAWTSMRRGAGRGDGEAFARRRRRRAATETASDAFDVAVCGGTLGILVACALQRRGGRVCVIERGELRGREQEWNVSRAELEALVRAGALTAEDADEVTMIEFNPIRCGFHGSEKEDIVTRDVLNCGVSPARLVAKCRERFEEAGGRVMERASLNGVDVYDDCAVLDVDGNAVHARLVLDCMGFNSPIVRQIRGGAKPDGVCVVVGTCAEGFDASKNESADLIRTVTDIETDYRGQYFWEAFPASSGPGDRTTYMFTYMDAEEARPSIASMLDDYWEYMPAYQGLSSMDDVKVKRVLFGLFPTFRNSPLKTEIDRVLAIGDASGIQSPLSFGGLAAILRHVNRITGAVEEALDANALDRDALRSINAYQPALSAAWLFQRCMSVRIGAKPKRDFINRLMTTNFGVMEALGEDVMRPFLQDVVTFKGLGKTLVSMTASKPLFVPEILINAGPGPIADWFRHFIALGMYDLLSSPAGAVAHALRPAGQDESNANPLVEAVSGSLSPRQKFFIRRHAEAVIYGCGRDAH</sequence>
<dbReference type="RefSeq" id="XP_003074226.1">
    <property type="nucleotide sequence ID" value="XM_003074180.1"/>
</dbReference>
<dbReference type="Gene3D" id="3.50.50.60">
    <property type="entry name" value="FAD/NAD(P)-binding domain"/>
    <property type="match status" value="1"/>
</dbReference>
<accession>Q01GR6</accession>
<dbReference type="EMBL" id="CAID01000001">
    <property type="protein sequence ID" value="CAL50078.1"/>
    <property type="molecule type" value="Genomic_DNA"/>
</dbReference>
<dbReference type="FunCoup" id="Q01GR6">
    <property type="interactions" value="386"/>
</dbReference>
<reference evidence="2" key="1">
    <citation type="journal article" date="2006" name="Proc. Natl. Acad. Sci. U.S.A.">
        <title>Genome analysis of the smallest free-living eukaryote Ostreococcus tauri unveils many unique features.</title>
        <authorList>
            <person name="Derelle E."/>
            <person name="Ferraz C."/>
            <person name="Rombauts S."/>
            <person name="Rouze P."/>
            <person name="Worden A.Z."/>
            <person name="Robbens S."/>
            <person name="Partensky F."/>
            <person name="Degroeve S."/>
            <person name="Echeynie S."/>
            <person name="Cooke R."/>
            <person name="Saeys Y."/>
            <person name="Wuyts J."/>
            <person name="Jabbari K."/>
            <person name="Bowler C."/>
            <person name="Panaud O."/>
            <person name="Piegu B."/>
            <person name="Ball S.G."/>
            <person name="Ral J.-P."/>
            <person name="Bouget F.-Y."/>
            <person name="Piganeau G."/>
            <person name="De Baets B."/>
            <person name="Picard A."/>
            <person name="Delseny M."/>
            <person name="Demaille J."/>
            <person name="Van de Peer Y."/>
            <person name="Moreau H."/>
        </authorList>
    </citation>
    <scope>NUCLEOTIDE SEQUENCE [LARGE SCALE GENOMIC DNA]</scope>
    <source>
        <strain evidence="2">OTTH 0595 / CCAP 157/2 / RCC745</strain>
    </source>
</reference>
<evidence type="ECO:0000313" key="1">
    <source>
        <dbReference type="EMBL" id="CAL50078.1"/>
    </source>
</evidence>
<dbReference type="PANTHER" id="PTHR32098:SF5">
    <property type="entry name" value="LYCOPENE BETA_EPSILON CYCLASE PROTEIN"/>
    <property type="match status" value="1"/>
</dbReference>